<dbReference type="SUPFAM" id="SSF48726">
    <property type="entry name" value="Immunoglobulin"/>
    <property type="match status" value="2"/>
</dbReference>
<dbReference type="InterPro" id="IPR036179">
    <property type="entry name" value="Ig-like_dom_sf"/>
</dbReference>
<evidence type="ECO:0000256" key="5">
    <source>
        <dbReference type="ARBA" id="ARBA00023136"/>
    </source>
</evidence>
<dbReference type="InterPro" id="IPR003599">
    <property type="entry name" value="Ig_sub"/>
</dbReference>
<evidence type="ECO:0000256" key="1">
    <source>
        <dbReference type="ARBA" id="ARBA00004370"/>
    </source>
</evidence>
<feature type="transmembrane region" description="Helical" evidence="7">
    <location>
        <begin position="239"/>
        <end position="262"/>
    </location>
</feature>
<evidence type="ECO:0000313" key="10">
    <source>
        <dbReference type="Ensembl" id="ENSECRP00000024432.1"/>
    </source>
</evidence>
<keyword evidence="5 7" id="KW-0472">Membrane</keyword>
<evidence type="ECO:0000256" key="6">
    <source>
        <dbReference type="ARBA" id="ARBA00023319"/>
    </source>
</evidence>
<keyword evidence="4 7" id="KW-1133">Transmembrane helix</keyword>
<dbReference type="Ensembl" id="ENSECRT00000024966.1">
    <property type="protein sequence ID" value="ENSECRP00000024432.1"/>
    <property type="gene ID" value="ENSECRG00000016549.1"/>
</dbReference>
<reference evidence="10" key="2">
    <citation type="submission" date="2025-09" db="UniProtKB">
        <authorList>
            <consortium name="Ensembl"/>
        </authorList>
    </citation>
    <scope>IDENTIFICATION</scope>
</reference>
<dbReference type="GO" id="GO:0050852">
    <property type="term" value="P:T cell receptor signaling pathway"/>
    <property type="evidence" value="ECO:0007669"/>
    <property type="project" value="TreeGrafter"/>
</dbReference>
<dbReference type="SMART" id="SM00409">
    <property type="entry name" value="IG"/>
    <property type="match status" value="1"/>
</dbReference>
<dbReference type="GO" id="GO:0001817">
    <property type="term" value="P:regulation of cytokine production"/>
    <property type="evidence" value="ECO:0007669"/>
    <property type="project" value="TreeGrafter"/>
</dbReference>
<feature type="signal peptide" evidence="8">
    <location>
        <begin position="1"/>
        <end position="23"/>
    </location>
</feature>
<dbReference type="InterPro" id="IPR011029">
    <property type="entry name" value="DEATH-like_dom_sf"/>
</dbReference>
<dbReference type="InterPro" id="IPR013783">
    <property type="entry name" value="Ig-like_fold"/>
</dbReference>
<keyword evidence="11" id="KW-1185">Reference proteome</keyword>
<evidence type="ECO:0000256" key="4">
    <source>
        <dbReference type="ARBA" id="ARBA00022989"/>
    </source>
</evidence>
<dbReference type="PROSITE" id="PS50835">
    <property type="entry name" value="IG_LIKE"/>
    <property type="match status" value="2"/>
</dbReference>
<evidence type="ECO:0000256" key="2">
    <source>
        <dbReference type="ARBA" id="ARBA00022692"/>
    </source>
</evidence>
<dbReference type="InterPro" id="IPR013106">
    <property type="entry name" value="Ig_V-set"/>
</dbReference>
<dbReference type="GO" id="GO:0005102">
    <property type="term" value="F:signaling receptor binding"/>
    <property type="evidence" value="ECO:0007669"/>
    <property type="project" value="TreeGrafter"/>
</dbReference>
<evidence type="ECO:0000259" key="9">
    <source>
        <dbReference type="PROSITE" id="PS50835"/>
    </source>
</evidence>
<reference evidence="10" key="1">
    <citation type="submission" date="2025-08" db="UniProtKB">
        <authorList>
            <consortium name="Ensembl"/>
        </authorList>
    </citation>
    <scope>IDENTIFICATION</scope>
</reference>
<dbReference type="FunFam" id="2.60.40.10:FF:000088">
    <property type="entry name" value="Butyrophilin subfamily 1 member A1"/>
    <property type="match status" value="1"/>
</dbReference>
<proteinExistence type="predicted"/>
<dbReference type="Pfam" id="PF07686">
    <property type="entry name" value="V-set"/>
    <property type="match status" value="1"/>
</dbReference>
<keyword evidence="2 7" id="KW-0812">Transmembrane</keyword>
<dbReference type="PANTHER" id="PTHR24100">
    <property type="entry name" value="BUTYROPHILIN"/>
    <property type="match status" value="1"/>
</dbReference>
<evidence type="ECO:0000256" key="3">
    <source>
        <dbReference type="ARBA" id="ARBA00022729"/>
    </source>
</evidence>
<dbReference type="Proteomes" id="UP000694620">
    <property type="component" value="Unassembled WGS sequence"/>
</dbReference>
<dbReference type="InterPro" id="IPR053896">
    <property type="entry name" value="BTN3A2-like_Ig-C"/>
</dbReference>
<dbReference type="PANTHER" id="PTHR24100:SF130">
    <property type="entry name" value="BUTYROPHILIN-LIKE PROTEIN 9"/>
    <property type="match status" value="1"/>
</dbReference>
<dbReference type="GeneTree" id="ENSGT01120000271914"/>
<dbReference type="FunFam" id="2.60.40.10:FF:000208">
    <property type="entry name" value="Butyrophilin subfamily 1 member A1"/>
    <property type="match status" value="1"/>
</dbReference>
<comment type="subcellular location">
    <subcellularLocation>
        <location evidence="1">Membrane</location>
    </subcellularLocation>
</comment>
<dbReference type="InterPro" id="IPR007110">
    <property type="entry name" value="Ig-like_dom"/>
</dbReference>
<evidence type="ECO:0000256" key="8">
    <source>
        <dbReference type="SAM" id="SignalP"/>
    </source>
</evidence>
<dbReference type="SUPFAM" id="SSF47986">
    <property type="entry name" value="DEATH domain"/>
    <property type="match status" value="1"/>
</dbReference>
<sequence>MKTQKGWSCFVFVLLHMAHVTWTQMFQILGPPNAVFALVGEDVTLPASLSPALNARGFDVRWTRGDFFKPVLLYQNSEIITKNQIEAYKGRTALFTEELVNGNVSLRLQDVHVSDGGLYKCFVYSGQWEEEAHFTLNVEVIGIQPSISISTAEDQQTRLECSSEKWSSRPQVTWRDMNGVDVTSQSTLTVQRDNEGLLGVSSVIPIKWEFNVFSCLMRSNTTRPAYQSKMGVYVFTPDVSGWSVAFWVSLAFCVAGTTLLILKWRKMRDKSERYNTKVNFFRAWNLLKETEMTQHPGLILKFSKVIKEFPPEDLTKITEHYKPQLAYVMNLDISSVLQSLVTKQILTNEEAHRVKAKEKHERTAAVESFIGDVMKKDRAVLVSLWEALAEEFVRCPSTNLKRILDKVTKQGEILTLCY</sequence>
<feature type="domain" description="Ig-like" evidence="9">
    <location>
        <begin position="145"/>
        <end position="231"/>
    </location>
</feature>
<feature type="chain" id="PRO_5034886374" evidence="8">
    <location>
        <begin position="24"/>
        <end position="418"/>
    </location>
</feature>
<name>A0A8C4T0A9_ERPCA</name>
<protein>
    <submittedName>
        <fullName evidence="10">Butyrophilin subfamily 1 member A1-like</fullName>
    </submittedName>
</protein>
<evidence type="ECO:0000256" key="7">
    <source>
        <dbReference type="SAM" id="Phobius"/>
    </source>
</evidence>
<evidence type="ECO:0000313" key="11">
    <source>
        <dbReference type="Proteomes" id="UP000694620"/>
    </source>
</evidence>
<keyword evidence="3 8" id="KW-0732">Signal</keyword>
<dbReference type="Pfam" id="PF22705">
    <property type="entry name" value="C2-set_3"/>
    <property type="match status" value="1"/>
</dbReference>
<dbReference type="InterPro" id="IPR050504">
    <property type="entry name" value="IgSF_BTN/MOG"/>
</dbReference>
<dbReference type="AlphaFoldDB" id="A0A8C4T0A9"/>
<organism evidence="10 11">
    <name type="scientific">Erpetoichthys calabaricus</name>
    <name type="common">Rope fish</name>
    <name type="synonym">Calamoichthys calabaricus</name>
    <dbReference type="NCBI Taxonomy" id="27687"/>
    <lineage>
        <taxon>Eukaryota</taxon>
        <taxon>Metazoa</taxon>
        <taxon>Chordata</taxon>
        <taxon>Craniata</taxon>
        <taxon>Vertebrata</taxon>
        <taxon>Euteleostomi</taxon>
        <taxon>Actinopterygii</taxon>
        <taxon>Polypteriformes</taxon>
        <taxon>Polypteridae</taxon>
        <taxon>Erpetoichthys</taxon>
    </lineage>
</organism>
<keyword evidence="6" id="KW-0393">Immunoglobulin domain</keyword>
<accession>A0A8C4T0A9</accession>
<feature type="domain" description="Ig-like" evidence="9">
    <location>
        <begin position="40"/>
        <end position="137"/>
    </location>
</feature>
<dbReference type="Gene3D" id="2.60.40.10">
    <property type="entry name" value="Immunoglobulins"/>
    <property type="match status" value="2"/>
</dbReference>
<dbReference type="GO" id="GO:0009897">
    <property type="term" value="C:external side of plasma membrane"/>
    <property type="evidence" value="ECO:0007669"/>
    <property type="project" value="TreeGrafter"/>
</dbReference>